<feature type="chain" id="PRO_5011447203" evidence="2">
    <location>
        <begin position="31"/>
        <end position="452"/>
    </location>
</feature>
<keyword evidence="2" id="KW-0732">Signal</keyword>
<evidence type="ECO:0000259" key="3">
    <source>
        <dbReference type="Pfam" id="PF07995"/>
    </source>
</evidence>
<dbReference type="InterPro" id="IPR011042">
    <property type="entry name" value="6-blade_b-propeller_TolB-like"/>
</dbReference>
<dbReference type="PANTHER" id="PTHR19328:SF75">
    <property type="entry name" value="ALDOSE SUGAR DEHYDROGENASE YLII"/>
    <property type="match status" value="1"/>
</dbReference>
<keyword evidence="1" id="KW-0812">Transmembrane</keyword>
<gene>
    <name evidence="4" type="ORF">SAMN05216258_103345</name>
</gene>
<protein>
    <submittedName>
        <fullName evidence="4">Glucose/arabinose dehydrogenase, beta-propeller fold</fullName>
    </submittedName>
</protein>
<dbReference type="PANTHER" id="PTHR19328">
    <property type="entry name" value="HEDGEHOG-INTERACTING PROTEIN"/>
    <property type="match status" value="1"/>
</dbReference>
<accession>A0A1I3EF86</accession>
<evidence type="ECO:0000313" key="5">
    <source>
        <dbReference type="Proteomes" id="UP000199377"/>
    </source>
</evidence>
<keyword evidence="5" id="KW-1185">Reference proteome</keyword>
<feature type="signal peptide" evidence="2">
    <location>
        <begin position="1"/>
        <end position="30"/>
    </location>
</feature>
<keyword evidence="1" id="KW-0472">Membrane</keyword>
<dbReference type="EMBL" id="FOQH01000003">
    <property type="protein sequence ID" value="SFH97655.1"/>
    <property type="molecule type" value="Genomic_DNA"/>
</dbReference>
<reference evidence="4 5" key="1">
    <citation type="submission" date="2016-10" db="EMBL/GenBank/DDBJ databases">
        <authorList>
            <person name="de Groot N.N."/>
        </authorList>
    </citation>
    <scope>NUCLEOTIDE SEQUENCE [LARGE SCALE GENOMIC DNA]</scope>
    <source>
        <strain evidence="4 5">CGMCC 1.11030</strain>
    </source>
</reference>
<feature type="domain" description="Glucose/Sorbosone dehydrogenase" evidence="3">
    <location>
        <begin position="59"/>
        <end position="288"/>
    </location>
</feature>
<evidence type="ECO:0000256" key="1">
    <source>
        <dbReference type="SAM" id="Phobius"/>
    </source>
</evidence>
<organism evidence="4 5">
    <name type="scientific">Albimonas pacifica</name>
    <dbReference type="NCBI Taxonomy" id="1114924"/>
    <lineage>
        <taxon>Bacteria</taxon>
        <taxon>Pseudomonadati</taxon>
        <taxon>Pseudomonadota</taxon>
        <taxon>Alphaproteobacteria</taxon>
        <taxon>Rhodobacterales</taxon>
        <taxon>Paracoccaceae</taxon>
        <taxon>Albimonas</taxon>
    </lineage>
</organism>
<dbReference type="STRING" id="1114924.SAMN05216258_103345"/>
<dbReference type="AlphaFoldDB" id="A0A1I3EF86"/>
<dbReference type="InterPro" id="IPR012938">
    <property type="entry name" value="Glc/Sorbosone_DH"/>
</dbReference>
<evidence type="ECO:0000313" key="4">
    <source>
        <dbReference type="EMBL" id="SFH97655.1"/>
    </source>
</evidence>
<evidence type="ECO:0000256" key="2">
    <source>
        <dbReference type="SAM" id="SignalP"/>
    </source>
</evidence>
<proteinExistence type="predicted"/>
<dbReference type="Proteomes" id="UP000199377">
    <property type="component" value="Unassembled WGS sequence"/>
</dbReference>
<dbReference type="Gene3D" id="2.120.10.30">
    <property type="entry name" value="TolB, C-terminal domain"/>
    <property type="match status" value="1"/>
</dbReference>
<dbReference type="PROSITE" id="PS51257">
    <property type="entry name" value="PROKAR_LIPOPROTEIN"/>
    <property type="match status" value="1"/>
</dbReference>
<keyword evidence="1" id="KW-1133">Transmembrane helix</keyword>
<dbReference type="SUPFAM" id="SSF50952">
    <property type="entry name" value="Soluble quinoprotein glucose dehydrogenase"/>
    <property type="match status" value="1"/>
</dbReference>
<name>A0A1I3EF86_9RHOB</name>
<dbReference type="InterPro" id="IPR011041">
    <property type="entry name" value="Quinoprot_gluc/sorb_DH_b-prop"/>
</dbReference>
<dbReference type="RefSeq" id="WP_177236175.1">
    <property type="nucleotide sequence ID" value="NZ_FOQH01000003.1"/>
</dbReference>
<sequence>MTKRLVRGALRGAAAGTMLTACLSAGAAQAGRLDLAPVAGLDVESFVIDAVALPGQPDRIAMLEYSGRVLVVDRAAGTTQVMLEAAVVDGVDLGASSASGAFSIALAPDFADSGRFYLSGATVDRRNVVVEYASSGLVADPASQRRVATIEARPDGRPGLHYGGAISFDDAGMLFLTTGDSNGAFAGDAGPSQDVTSRLGKVLRIDPRGDAYPDDPANNYAIPAGNPDFGPGADPALWAIGLRNPFKGKHDPLSGLFPVADVGENAREEVNLIAPGGNYGWAAFEGSAPGAGDLNPEVPPLDPVFEYVWADSGARASITGGLVYHGPLAALDGRYLFSDLLGWGAIGEGPPVWSLAFEGGAVSAATLWETVERSGALSRTVGFGQDGAGRLYLFDQDGDVFEVASALAAPVPLPAAGLTLATGLSAGLGLLALRRRRPAPAGRRRPSASARR</sequence>
<dbReference type="Pfam" id="PF07995">
    <property type="entry name" value="GSDH"/>
    <property type="match status" value="1"/>
</dbReference>
<feature type="transmembrane region" description="Helical" evidence="1">
    <location>
        <begin position="413"/>
        <end position="433"/>
    </location>
</feature>